<comment type="caution">
    <text evidence="1">The sequence shown here is derived from an EMBL/GenBank/DDBJ whole genome shotgun (WGS) entry which is preliminary data.</text>
</comment>
<evidence type="ECO:0000313" key="2">
    <source>
        <dbReference type="Proteomes" id="UP000478052"/>
    </source>
</evidence>
<dbReference type="EMBL" id="VUJU01003752">
    <property type="protein sequence ID" value="KAF0756811.1"/>
    <property type="molecule type" value="Genomic_DNA"/>
</dbReference>
<proteinExistence type="predicted"/>
<name>A0A6G0YJ95_APHCR</name>
<keyword evidence="2" id="KW-1185">Reference proteome</keyword>
<dbReference type="Proteomes" id="UP000478052">
    <property type="component" value="Unassembled WGS sequence"/>
</dbReference>
<protein>
    <submittedName>
        <fullName evidence="1">Uncharacterized protein</fullName>
    </submittedName>
</protein>
<evidence type="ECO:0000313" key="1">
    <source>
        <dbReference type="EMBL" id="KAF0756811.1"/>
    </source>
</evidence>
<accession>A0A6G0YJ95</accession>
<organism evidence="1 2">
    <name type="scientific">Aphis craccivora</name>
    <name type="common">Cowpea aphid</name>
    <dbReference type="NCBI Taxonomy" id="307492"/>
    <lineage>
        <taxon>Eukaryota</taxon>
        <taxon>Metazoa</taxon>
        <taxon>Ecdysozoa</taxon>
        <taxon>Arthropoda</taxon>
        <taxon>Hexapoda</taxon>
        <taxon>Insecta</taxon>
        <taxon>Pterygota</taxon>
        <taxon>Neoptera</taxon>
        <taxon>Paraneoptera</taxon>
        <taxon>Hemiptera</taxon>
        <taxon>Sternorrhyncha</taxon>
        <taxon>Aphidomorpha</taxon>
        <taxon>Aphidoidea</taxon>
        <taxon>Aphididae</taxon>
        <taxon>Aphidini</taxon>
        <taxon>Aphis</taxon>
        <taxon>Aphis</taxon>
    </lineage>
</organism>
<dbReference type="AlphaFoldDB" id="A0A6G0YJ95"/>
<gene>
    <name evidence="1" type="ORF">FWK35_00036000</name>
</gene>
<reference evidence="1 2" key="1">
    <citation type="submission" date="2019-08" db="EMBL/GenBank/DDBJ databases">
        <title>Whole genome of Aphis craccivora.</title>
        <authorList>
            <person name="Voronova N.V."/>
            <person name="Shulinski R.S."/>
            <person name="Bandarenka Y.V."/>
            <person name="Zhorov D.G."/>
            <person name="Warner D."/>
        </authorList>
    </citation>
    <scope>NUCLEOTIDE SEQUENCE [LARGE SCALE GENOMIC DNA]</scope>
    <source>
        <strain evidence="1">180601</strain>
        <tissue evidence="1">Whole Body</tissue>
    </source>
</reference>
<sequence length="53" mass="6199">NQFSTKSIFSFGCNSKTNHCKYLKYSSNVYISVIYTQISFQNIMAFIELFIDN</sequence>
<feature type="non-terminal residue" evidence="1">
    <location>
        <position position="1"/>
    </location>
</feature>